<reference evidence="2 3" key="1">
    <citation type="submission" date="2018-11" db="EMBL/GenBank/DDBJ databases">
        <title>Genome sequencing and assembly of Anaerosphaera sp. nov., GS7-6-2.</title>
        <authorList>
            <person name="Rettenmaier R."/>
            <person name="Liebl W."/>
            <person name="Zverlov V."/>
        </authorList>
    </citation>
    <scope>NUCLEOTIDE SEQUENCE [LARGE SCALE GENOMIC DNA]</scope>
    <source>
        <strain evidence="2 3">GS7-6-2</strain>
    </source>
</reference>
<keyword evidence="1" id="KW-0812">Transmembrane</keyword>
<evidence type="ECO:0000313" key="2">
    <source>
        <dbReference type="EMBL" id="RVU54934.1"/>
    </source>
</evidence>
<dbReference type="RefSeq" id="WP_127724316.1">
    <property type="nucleotide sequence ID" value="NZ_RLIH01000005.1"/>
</dbReference>
<accession>A0A437S7L2</accession>
<dbReference type="OrthoDB" id="1698491at2"/>
<keyword evidence="1" id="KW-1133">Transmembrane helix</keyword>
<gene>
    <name evidence="2" type="ORF">EF514_04940</name>
</gene>
<protein>
    <submittedName>
        <fullName evidence="2">Cytochrome C biosynthesis protein</fullName>
    </submittedName>
</protein>
<evidence type="ECO:0000313" key="3">
    <source>
        <dbReference type="Proteomes" id="UP000288812"/>
    </source>
</evidence>
<dbReference type="Proteomes" id="UP000288812">
    <property type="component" value="Unassembled WGS sequence"/>
</dbReference>
<keyword evidence="1" id="KW-0472">Membrane</keyword>
<dbReference type="EMBL" id="RLIH01000005">
    <property type="protein sequence ID" value="RVU54934.1"/>
    <property type="molecule type" value="Genomic_DNA"/>
</dbReference>
<feature type="transmembrane region" description="Helical" evidence="1">
    <location>
        <begin position="44"/>
        <end position="62"/>
    </location>
</feature>
<keyword evidence="3" id="KW-1185">Reference proteome</keyword>
<evidence type="ECO:0000256" key="1">
    <source>
        <dbReference type="SAM" id="Phobius"/>
    </source>
</evidence>
<comment type="caution">
    <text evidence="2">The sequence shown here is derived from an EMBL/GenBank/DDBJ whole genome shotgun (WGS) entry which is preliminary data.</text>
</comment>
<dbReference type="AlphaFoldDB" id="A0A437S7L2"/>
<organism evidence="2 3">
    <name type="scientific">Anaerosphaera multitolerans</name>
    <dbReference type="NCBI Taxonomy" id="2487351"/>
    <lineage>
        <taxon>Bacteria</taxon>
        <taxon>Bacillati</taxon>
        <taxon>Bacillota</taxon>
        <taxon>Tissierellia</taxon>
        <taxon>Tissierellales</taxon>
        <taxon>Peptoniphilaceae</taxon>
        <taxon>Anaerosphaera</taxon>
    </lineage>
</organism>
<feature type="transmembrane region" description="Helical" evidence="1">
    <location>
        <begin position="12"/>
        <end position="32"/>
    </location>
</feature>
<proteinExistence type="predicted"/>
<sequence length="102" mass="11090">MSKIFDLISGHGQYMTIAIYVIILSLVVTFIVNFVAKNLKFAKYLPGMALICIGMFSFLTVINDLFNPDNLSNLAIFVIGSASGIISLLFALIIGIIQSGKE</sequence>
<name>A0A437S7L2_9FIRM</name>
<feature type="transmembrane region" description="Helical" evidence="1">
    <location>
        <begin position="74"/>
        <end position="97"/>
    </location>
</feature>